<evidence type="ECO:0000256" key="2">
    <source>
        <dbReference type="SAM" id="SignalP"/>
    </source>
</evidence>
<reference evidence="3 4" key="1">
    <citation type="journal article" date="2012" name="BMC Genomics">
        <title>Comparative genomic analysis and phylogenetic position of Theileria equi.</title>
        <authorList>
            <person name="Kappmeyer L.S."/>
            <person name="Thiagarajan M."/>
            <person name="Herndon D.R."/>
            <person name="Ramsay J.D."/>
            <person name="Caler E."/>
            <person name="Djikeng A."/>
            <person name="Gillespie J.J."/>
            <person name="Lau A.O."/>
            <person name="Roalson E.H."/>
            <person name="Silva J.C."/>
            <person name="Silva M.G."/>
            <person name="Suarez C.E."/>
            <person name="Ueti M.W."/>
            <person name="Nene V.M."/>
            <person name="Mealey R.H."/>
            <person name="Knowles D.P."/>
            <person name="Brayton K.A."/>
        </authorList>
    </citation>
    <scope>NUCLEOTIDE SEQUENCE [LARGE SCALE GENOMIC DNA]</scope>
    <source>
        <strain evidence="3 4">WA</strain>
    </source>
</reference>
<feature type="compositionally biased region" description="Basic residues" evidence="1">
    <location>
        <begin position="47"/>
        <end position="63"/>
    </location>
</feature>
<accession>L1L8Y7</accession>
<dbReference type="RefSeq" id="XP_004831423.1">
    <property type="nucleotide sequence ID" value="XM_004831366.1"/>
</dbReference>
<evidence type="ECO:0000256" key="1">
    <source>
        <dbReference type="SAM" id="MobiDB-lite"/>
    </source>
</evidence>
<sequence>MRPLAILLVFVFLALGDALTLSNEAQSTRWFGKDKGKNQRKSNSNKYSKKQKKQHEKKKHDHHNYHEHEHHGDHKHEESAHTKHLRQIIYDDQDHEDHRQYHSHGHEYLHDKLMRDLREVVDRDLD</sequence>
<evidence type="ECO:0000313" key="3">
    <source>
        <dbReference type="EMBL" id="EKX71971.1"/>
    </source>
</evidence>
<feature type="signal peptide" evidence="2">
    <location>
        <begin position="1"/>
        <end position="18"/>
    </location>
</feature>
<keyword evidence="4" id="KW-1185">Reference proteome</keyword>
<evidence type="ECO:0000313" key="4">
    <source>
        <dbReference type="Proteomes" id="UP000031512"/>
    </source>
</evidence>
<dbReference type="AlphaFoldDB" id="L1L8Y7"/>
<feature type="compositionally biased region" description="Basic and acidic residues" evidence="1">
    <location>
        <begin position="64"/>
        <end position="81"/>
    </location>
</feature>
<protein>
    <submittedName>
        <fullName evidence="3">Signal peptide containing protein</fullName>
    </submittedName>
</protein>
<keyword evidence="2" id="KW-0732">Signal</keyword>
<dbReference type="EMBL" id="ACOU01000008">
    <property type="protein sequence ID" value="EKX71971.1"/>
    <property type="molecule type" value="Genomic_DNA"/>
</dbReference>
<dbReference type="GeneID" id="15804897"/>
<proteinExistence type="predicted"/>
<feature type="region of interest" description="Disordered" evidence="1">
    <location>
        <begin position="26"/>
        <end position="85"/>
    </location>
</feature>
<organism evidence="3 4">
    <name type="scientific">Theileria equi strain WA</name>
    <dbReference type="NCBI Taxonomy" id="1537102"/>
    <lineage>
        <taxon>Eukaryota</taxon>
        <taxon>Sar</taxon>
        <taxon>Alveolata</taxon>
        <taxon>Apicomplexa</taxon>
        <taxon>Aconoidasida</taxon>
        <taxon>Piroplasmida</taxon>
        <taxon>Theileriidae</taxon>
        <taxon>Theileria</taxon>
    </lineage>
</organism>
<comment type="caution">
    <text evidence="3">The sequence shown here is derived from an EMBL/GenBank/DDBJ whole genome shotgun (WGS) entry which is preliminary data.</text>
</comment>
<gene>
    <name evidence="3" type="ORF">BEWA_016490</name>
</gene>
<dbReference type="Proteomes" id="UP000031512">
    <property type="component" value="Unassembled WGS sequence"/>
</dbReference>
<feature type="chain" id="PRO_5003952297" evidence="2">
    <location>
        <begin position="19"/>
        <end position="126"/>
    </location>
</feature>
<dbReference type="VEuPathDB" id="PiroplasmaDB:BEWA_016490"/>
<name>L1L8Y7_THEEQ</name>
<dbReference type="KEGG" id="beq:BEWA_016490"/>